<gene>
    <name evidence="2" type="ORF">JIG36_32790</name>
</gene>
<dbReference type="Pfam" id="PF04978">
    <property type="entry name" value="MST"/>
    <property type="match status" value="1"/>
</dbReference>
<organism evidence="2 3">
    <name type="scientific">Paractinoplanes ovalisporus</name>
    <dbReference type="NCBI Taxonomy" id="2810368"/>
    <lineage>
        <taxon>Bacteria</taxon>
        <taxon>Bacillati</taxon>
        <taxon>Actinomycetota</taxon>
        <taxon>Actinomycetes</taxon>
        <taxon>Micromonosporales</taxon>
        <taxon>Micromonosporaceae</taxon>
        <taxon>Paractinoplanes</taxon>
    </lineage>
</organism>
<dbReference type="InterPro" id="IPR034660">
    <property type="entry name" value="DinB/YfiT-like"/>
</dbReference>
<evidence type="ECO:0000256" key="1">
    <source>
        <dbReference type="SAM" id="MobiDB-lite"/>
    </source>
</evidence>
<evidence type="ECO:0000313" key="2">
    <source>
        <dbReference type="EMBL" id="MBM2620301.1"/>
    </source>
</evidence>
<dbReference type="EMBL" id="JAENHP010000014">
    <property type="protein sequence ID" value="MBM2620301.1"/>
    <property type="molecule type" value="Genomic_DNA"/>
</dbReference>
<feature type="region of interest" description="Disordered" evidence="1">
    <location>
        <begin position="1"/>
        <end position="44"/>
    </location>
</feature>
<dbReference type="Proteomes" id="UP000632138">
    <property type="component" value="Unassembled WGS sequence"/>
</dbReference>
<dbReference type="RefSeq" id="WP_203380291.1">
    <property type="nucleotide sequence ID" value="NZ_JAENHP010000014.1"/>
</dbReference>
<name>A0ABS2AM51_9ACTN</name>
<dbReference type="SUPFAM" id="SSF109854">
    <property type="entry name" value="DinB/YfiT-like putative metalloenzymes"/>
    <property type="match status" value="1"/>
</dbReference>
<sequence length="182" mass="20353">MRDTAPTDRTARRVKNTDRAAAPTGRKARRAKDAGPPATPDDEKATLRGFLDYLREAIITKASGVEEPAVREPGVSSGTNLLGLVKHLTYVERFYFLGRPITSMRRTFQPTRKETVEQLVADYREAVRESNEVIDACTDLTEPAPRPGRTMRWTLVHMIEETARHAGHADILREQIDGATGR</sequence>
<dbReference type="Gene3D" id="1.20.120.450">
    <property type="entry name" value="dinb family like domain"/>
    <property type="match status" value="1"/>
</dbReference>
<reference evidence="2 3" key="1">
    <citation type="submission" date="2021-01" db="EMBL/GenBank/DDBJ databases">
        <title>Actinoplanes sp. nov. LDG1-06 isolated from lichen.</title>
        <authorList>
            <person name="Saeng-In P."/>
            <person name="Phongsopitanun W."/>
            <person name="Kanchanasin P."/>
            <person name="Yuki M."/>
            <person name="Kudo T."/>
            <person name="Ohkuma M."/>
            <person name="Tanasupawat S."/>
        </authorList>
    </citation>
    <scope>NUCLEOTIDE SEQUENCE [LARGE SCALE GENOMIC DNA]</scope>
    <source>
        <strain evidence="2 3">LDG1-06</strain>
    </source>
</reference>
<proteinExistence type="predicted"/>
<dbReference type="InterPro" id="IPR007061">
    <property type="entry name" value="MST-like"/>
</dbReference>
<protein>
    <submittedName>
        <fullName evidence="2">DinB family protein</fullName>
    </submittedName>
</protein>
<evidence type="ECO:0000313" key="3">
    <source>
        <dbReference type="Proteomes" id="UP000632138"/>
    </source>
</evidence>
<accession>A0ABS2AM51</accession>
<feature type="compositionally biased region" description="Basic and acidic residues" evidence="1">
    <location>
        <begin position="1"/>
        <end position="18"/>
    </location>
</feature>
<keyword evidence="3" id="KW-1185">Reference proteome</keyword>
<comment type="caution">
    <text evidence="2">The sequence shown here is derived from an EMBL/GenBank/DDBJ whole genome shotgun (WGS) entry which is preliminary data.</text>
</comment>